<evidence type="ECO:0000256" key="5">
    <source>
        <dbReference type="PROSITE-ProRule" id="PRU00182"/>
    </source>
</evidence>
<evidence type="ECO:0000256" key="3">
    <source>
        <dbReference type="ARBA" id="ARBA00022884"/>
    </source>
</evidence>
<dbReference type="Gene3D" id="3.30.70.1560">
    <property type="entry name" value="Alpha-L RNA-binding motif"/>
    <property type="match status" value="1"/>
</dbReference>
<dbReference type="InterPro" id="IPR020103">
    <property type="entry name" value="PsdUridine_synth_cat_dom_sf"/>
</dbReference>
<dbReference type="PROSITE" id="PS01149">
    <property type="entry name" value="PSI_RSU"/>
    <property type="match status" value="1"/>
</dbReference>
<comment type="caution">
    <text evidence="9">The sequence shown here is derived from an EMBL/GenBank/DDBJ whole genome shotgun (WGS) entry which is preliminary data.</text>
</comment>
<keyword evidence="10" id="KW-1185">Reference proteome</keyword>
<evidence type="ECO:0000256" key="7">
    <source>
        <dbReference type="SAM" id="MobiDB-lite"/>
    </source>
</evidence>
<dbReference type="InterPro" id="IPR050343">
    <property type="entry name" value="RsuA_PseudoU_synthase"/>
</dbReference>
<proteinExistence type="inferred from homology"/>
<dbReference type="CDD" id="cd00165">
    <property type="entry name" value="S4"/>
    <property type="match status" value="1"/>
</dbReference>
<dbReference type="PANTHER" id="PTHR47683">
    <property type="entry name" value="PSEUDOURIDINE SYNTHASE FAMILY PROTEIN-RELATED"/>
    <property type="match status" value="1"/>
</dbReference>
<dbReference type="PROSITE" id="PS50889">
    <property type="entry name" value="S4"/>
    <property type="match status" value="1"/>
</dbReference>
<evidence type="ECO:0000256" key="6">
    <source>
        <dbReference type="RuleBase" id="RU003887"/>
    </source>
</evidence>
<keyword evidence="4 6" id="KW-0413">Isomerase</keyword>
<dbReference type="NCBIfam" id="TIGR00093">
    <property type="entry name" value="pseudouridine synthase"/>
    <property type="match status" value="1"/>
</dbReference>
<dbReference type="InterPro" id="IPR006145">
    <property type="entry name" value="PsdUridine_synth_RsuA/RluA"/>
</dbReference>
<comment type="catalytic activity">
    <reaction evidence="1">
        <text>a uridine in RNA = a pseudouridine in RNA</text>
        <dbReference type="Rhea" id="RHEA:48348"/>
        <dbReference type="Rhea" id="RHEA-COMP:12068"/>
        <dbReference type="Rhea" id="RHEA-COMP:12069"/>
        <dbReference type="ChEBI" id="CHEBI:65314"/>
        <dbReference type="ChEBI" id="CHEBI:65315"/>
    </reaction>
</comment>
<comment type="similarity">
    <text evidence="2 6">Belongs to the pseudouridine synthase RsuA family.</text>
</comment>
<dbReference type="InterPro" id="IPR042092">
    <property type="entry name" value="PsdUridine_s_RsuA/RluB/E/F_cat"/>
</dbReference>
<dbReference type="RefSeq" id="WP_208393706.1">
    <property type="nucleotide sequence ID" value="NZ_BAAADD010000001.1"/>
</dbReference>
<reference evidence="9 10" key="1">
    <citation type="journal article" date="2019" name="Int. J. Syst. Evol. Microbiol.">
        <title>The Global Catalogue of Microorganisms (GCM) 10K type strain sequencing project: providing services to taxonomists for standard genome sequencing and annotation.</title>
        <authorList>
            <consortium name="The Broad Institute Genomics Platform"/>
            <consortium name="The Broad Institute Genome Sequencing Center for Infectious Disease"/>
            <person name="Wu L."/>
            <person name="Ma J."/>
        </authorList>
    </citation>
    <scope>NUCLEOTIDE SEQUENCE [LARGE SCALE GENOMIC DNA]</scope>
    <source>
        <strain evidence="9 10">JCM 15089</strain>
    </source>
</reference>
<dbReference type="InterPro" id="IPR000748">
    <property type="entry name" value="PsdUridine_synth_RsuA/RluB/E/F"/>
</dbReference>
<dbReference type="EC" id="5.4.99.-" evidence="6"/>
<dbReference type="Pfam" id="PF00849">
    <property type="entry name" value="PseudoU_synth_2"/>
    <property type="match status" value="1"/>
</dbReference>
<evidence type="ECO:0000259" key="8">
    <source>
        <dbReference type="SMART" id="SM00363"/>
    </source>
</evidence>
<dbReference type="EMBL" id="BAAADD010000001">
    <property type="protein sequence ID" value="GAA0559941.1"/>
    <property type="molecule type" value="Genomic_DNA"/>
</dbReference>
<feature type="compositionally biased region" description="Basic and acidic residues" evidence="7">
    <location>
        <begin position="32"/>
        <end position="43"/>
    </location>
</feature>
<dbReference type="InterPro" id="IPR020094">
    <property type="entry name" value="TruA/RsuA/RluB/E/F_N"/>
</dbReference>
<dbReference type="Proteomes" id="UP001499951">
    <property type="component" value="Unassembled WGS sequence"/>
</dbReference>
<sequence>MADPKPKTSGKRKSPPKTGWSPHTGSIDIDDGWEKPRVRKADKADDDTADKSEGERIAKVIARAGVCSRRDAEKKIAENRVTLDGKIVTTPATKVNPGQVVTVDGTQVGDPAPARLWRYHKPAGLVTTHRDPEGRPTVFANLPKTLPRVVSIGRLDCNSEGLLLLTNDGEIARRLEMPSGGWTRVYRARLFGKVTQADLDKLAEGVTIGTVKYGPVVADLERTKGVYSWATVTLKEGKNREVKRLMESLGLKVARLIRVQFGPFHLGQLEEGAVEEIPAKQWREQLGIGRKKRPRED</sequence>
<dbReference type="Gene3D" id="3.30.70.580">
    <property type="entry name" value="Pseudouridine synthase I, catalytic domain, N-terminal subdomain"/>
    <property type="match status" value="1"/>
</dbReference>
<evidence type="ECO:0000256" key="2">
    <source>
        <dbReference type="ARBA" id="ARBA00008348"/>
    </source>
</evidence>
<name>A0ABN1E6W7_9PROT</name>
<evidence type="ECO:0000313" key="9">
    <source>
        <dbReference type="EMBL" id="GAA0559941.1"/>
    </source>
</evidence>
<feature type="region of interest" description="Disordered" evidence="7">
    <location>
        <begin position="1"/>
        <end position="52"/>
    </location>
</feature>
<gene>
    <name evidence="9" type="ORF">GCM10008942_05530</name>
</gene>
<dbReference type="PANTHER" id="PTHR47683:SF3">
    <property type="entry name" value="RIBOSOMAL LARGE SUBUNIT PSEUDOURIDINE SYNTHASE B"/>
    <property type="match status" value="1"/>
</dbReference>
<organism evidence="9 10">
    <name type="scientific">Rhizomicrobium electricum</name>
    <dbReference type="NCBI Taxonomy" id="480070"/>
    <lineage>
        <taxon>Bacteria</taxon>
        <taxon>Pseudomonadati</taxon>
        <taxon>Pseudomonadota</taxon>
        <taxon>Alphaproteobacteria</taxon>
        <taxon>Micropepsales</taxon>
        <taxon>Micropepsaceae</taxon>
        <taxon>Rhizomicrobium</taxon>
    </lineage>
</organism>
<evidence type="ECO:0000313" key="10">
    <source>
        <dbReference type="Proteomes" id="UP001499951"/>
    </source>
</evidence>
<protein>
    <recommendedName>
        <fullName evidence="6">Pseudouridine synthase</fullName>
        <ecNumber evidence="6">5.4.99.-</ecNumber>
    </recommendedName>
</protein>
<evidence type="ECO:0000256" key="4">
    <source>
        <dbReference type="ARBA" id="ARBA00023235"/>
    </source>
</evidence>
<dbReference type="Pfam" id="PF01479">
    <property type="entry name" value="S4"/>
    <property type="match status" value="1"/>
</dbReference>
<dbReference type="SUPFAM" id="SSF55174">
    <property type="entry name" value="Alpha-L RNA-binding motif"/>
    <property type="match status" value="1"/>
</dbReference>
<dbReference type="SMART" id="SM00363">
    <property type="entry name" value="S4"/>
    <property type="match status" value="1"/>
</dbReference>
<keyword evidence="3 5" id="KW-0694">RNA-binding</keyword>
<dbReference type="InterPro" id="IPR018496">
    <property type="entry name" value="PsdUridine_synth_RsuA/RluB_CS"/>
</dbReference>
<dbReference type="InterPro" id="IPR002942">
    <property type="entry name" value="S4_RNA-bd"/>
</dbReference>
<dbReference type="SUPFAM" id="SSF55120">
    <property type="entry name" value="Pseudouridine synthase"/>
    <property type="match status" value="1"/>
</dbReference>
<dbReference type="InterPro" id="IPR036986">
    <property type="entry name" value="S4_RNA-bd_sf"/>
</dbReference>
<feature type="domain" description="RNA-binding S4" evidence="8">
    <location>
        <begin position="55"/>
        <end position="113"/>
    </location>
</feature>
<accession>A0ABN1E6W7</accession>
<evidence type="ECO:0000256" key="1">
    <source>
        <dbReference type="ARBA" id="ARBA00000073"/>
    </source>
</evidence>
<dbReference type="Gene3D" id="3.10.290.10">
    <property type="entry name" value="RNA-binding S4 domain"/>
    <property type="match status" value="1"/>
</dbReference>